<dbReference type="Gene3D" id="3.90.550.10">
    <property type="entry name" value="Spore Coat Polysaccharide Biosynthesis Protein SpsA, Chain A"/>
    <property type="match status" value="1"/>
</dbReference>
<evidence type="ECO:0000256" key="3">
    <source>
        <dbReference type="ARBA" id="ARBA00022679"/>
    </source>
</evidence>
<evidence type="ECO:0000256" key="1">
    <source>
        <dbReference type="ARBA" id="ARBA00004370"/>
    </source>
</evidence>
<sequence>MALVLISMWAWGCYEFVIEAGYEKYYKPLPLPDNPQYNSQDVSIVVATIDTPETLSEALCQWRDNDPYEIIVVTIERDLLHVQNLVAQVPMAGEITRIITCDIANKREQLARGIRMATRNVIALVDDDVFWPSTKVLPYLLAGLEDPEVGATQGKQR</sequence>
<dbReference type="Proteomes" id="UP001265746">
    <property type="component" value="Unassembled WGS sequence"/>
</dbReference>
<dbReference type="InterPro" id="IPR029044">
    <property type="entry name" value="Nucleotide-diphossugar_trans"/>
</dbReference>
<evidence type="ECO:0000313" key="9">
    <source>
        <dbReference type="EMBL" id="KAK2602295.1"/>
    </source>
</evidence>
<dbReference type="SUPFAM" id="SSF53448">
    <property type="entry name" value="Nucleotide-diphospho-sugar transferases"/>
    <property type="match status" value="1"/>
</dbReference>
<evidence type="ECO:0000256" key="6">
    <source>
        <dbReference type="ARBA" id="ARBA00023136"/>
    </source>
</evidence>
<dbReference type="InterPro" id="IPR052427">
    <property type="entry name" value="Glycosyltrans_GT2/GT47"/>
</dbReference>
<keyword evidence="6" id="KW-0472">Membrane</keyword>
<evidence type="ECO:0000313" key="10">
    <source>
        <dbReference type="Proteomes" id="UP001265746"/>
    </source>
</evidence>
<organism evidence="9 10">
    <name type="scientific">Phomopsis amygdali</name>
    <name type="common">Fusicoccum amygdali</name>
    <dbReference type="NCBI Taxonomy" id="1214568"/>
    <lineage>
        <taxon>Eukaryota</taxon>
        <taxon>Fungi</taxon>
        <taxon>Dikarya</taxon>
        <taxon>Ascomycota</taxon>
        <taxon>Pezizomycotina</taxon>
        <taxon>Sordariomycetes</taxon>
        <taxon>Sordariomycetidae</taxon>
        <taxon>Diaporthales</taxon>
        <taxon>Diaporthaceae</taxon>
        <taxon>Diaporthe</taxon>
    </lineage>
</organism>
<dbReference type="EMBL" id="JAUJFL010000005">
    <property type="protein sequence ID" value="KAK2602295.1"/>
    <property type="molecule type" value="Genomic_DNA"/>
</dbReference>
<proteinExistence type="predicted"/>
<keyword evidence="8" id="KW-0732">Signal</keyword>
<keyword evidence="4" id="KW-0812">Transmembrane</keyword>
<keyword evidence="5" id="KW-1133">Transmembrane helix</keyword>
<dbReference type="GO" id="GO:0016757">
    <property type="term" value="F:glycosyltransferase activity"/>
    <property type="evidence" value="ECO:0007669"/>
    <property type="project" value="UniProtKB-KW"/>
</dbReference>
<keyword evidence="3" id="KW-0808">Transferase</keyword>
<dbReference type="AlphaFoldDB" id="A0AAD9S9W2"/>
<feature type="signal peptide" evidence="8">
    <location>
        <begin position="1"/>
        <end position="15"/>
    </location>
</feature>
<evidence type="ECO:0000256" key="4">
    <source>
        <dbReference type="ARBA" id="ARBA00022692"/>
    </source>
</evidence>
<protein>
    <submittedName>
        <fullName evidence="9">Uncharacterized protein</fullName>
    </submittedName>
</protein>
<keyword evidence="7" id="KW-0325">Glycoprotein</keyword>
<comment type="caution">
    <text evidence="9">The sequence shown here is derived from an EMBL/GenBank/DDBJ whole genome shotgun (WGS) entry which is preliminary data.</text>
</comment>
<evidence type="ECO:0000256" key="5">
    <source>
        <dbReference type="ARBA" id="ARBA00022989"/>
    </source>
</evidence>
<dbReference type="PANTHER" id="PTHR47844">
    <property type="entry name" value="SYNTHASE CPS1, PUTATIVE (AFU_ORTHOLOGUE AFUA_7G02500)-RELATED"/>
    <property type="match status" value="1"/>
</dbReference>
<keyword evidence="2" id="KW-0328">Glycosyltransferase</keyword>
<gene>
    <name evidence="9" type="ORF">N8I77_008842</name>
</gene>
<comment type="subcellular location">
    <subcellularLocation>
        <location evidence="1">Membrane</location>
    </subcellularLocation>
</comment>
<accession>A0AAD9S9W2</accession>
<name>A0AAD9S9W2_PHOAM</name>
<evidence type="ECO:0000256" key="8">
    <source>
        <dbReference type="SAM" id="SignalP"/>
    </source>
</evidence>
<dbReference type="GO" id="GO:0016020">
    <property type="term" value="C:membrane"/>
    <property type="evidence" value="ECO:0007669"/>
    <property type="project" value="UniProtKB-SubCell"/>
</dbReference>
<evidence type="ECO:0000256" key="2">
    <source>
        <dbReference type="ARBA" id="ARBA00022676"/>
    </source>
</evidence>
<keyword evidence="10" id="KW-1185">Reference proteome</keyword>
<reference evidence="9" key="1">
    <citation type="submission" date="2023-06" db="EMBL/GenBank/DDBJ databases">
        <authorList>
            <person name="Noh H."/>
        </authorList>
    </citation>
    <scope>NUCLEOTIDE SEQUENCE</scope>
    <source>
        <strain evidence="9">DUCC20226</strain>
    </source>
</reference>
<dbReference type="Pfam" id="PF13641">
    <property type="entry name" value="Glyco_tranf_2_3"/>
    <property type="match status" value="1"/>
</dbReference>
<evidence type="ECO:0000256" key="7">
    <source>
        <dbReference type="ARBA" id="ARBA00023180"/>
    </source>
</evidence>
<dbReference type="PANTHER" id="PTHR47844:SF1">
    <property type="entry name" value="EXOSTOSIN-LIKE 2"/>
    <property type="match status" value="1"/>
</dbReference>
<feature type="chain" id="PRO_5042069123" evidence="8">
    <location>
        <begin position="16"/>
        <end position="157"/>
    </location>
</feature>